<keyword evidence="3" id="KW-0689">Ribosomal protein</keyword>
<keyword evidence="3" id="KW-0687">Ribonucleoprotein</keyword>
<keyword evidence="2" id="KW-0732">Signal</keyword>
<keyword evidence="4" id="KW-1185">Reference proteome</keyword>
<gene>
    <name evidence="3" type="ORF">KUF71_023265</name>
</gene>
<feature type="region of interest" description="Disordered" evidence="1">
    <location>
        <begin position="324"/>
        <end position="349"/>
    </location>
</feature>
<organism evidence="3 4">
    <name type="scientific">Frankliniella fusca</name>
    <dbReference type="NCBI Taxonomy" id="407009"/>
    <lineage>
        <taxon>Eukaryota</taxon>
        <taxon>Metazoa</taxon>
        <taxon>Ecdysozoa</taxon>
        <taxon>Arthropoda</taxon>
        <taxon>Hexapoda</taxon>
        <taxon>Insecta</taxon>
        <taxon>Pterygota</taxon>
        <taxon>Neoptera</taxon>
        <taxon>Paraneoptera</taxon>
        <taxon>Thysanoptera</taxon>
        <taxon>Terebrantia</taxon>
        <taxon>Thripoidea</taxon>
        <taxon>Thripidae</taxon>
        <taxon>Frankliniella</taxon>
    </lineage>
</organism>
<sequence length="349" mass="37398">MDPPASNSVLAVALLFLLGSGAAARPATAAAATPVGCVATSTQVPIIPHAEPLVVFGSGRSLPESAHRRILDALHAETPLTVRLASGEERTYSSGRDYMAAAASLAGAELRGAELIVPAESFPCEVVADVMEIDFAQRTYLVLPDGATVPYMEQHGGGGGGGAARYPAELAGVGTRPGVAIPHGEQPASAVSYPGCNPYQHQPLYHKQPAVYDWLTPFAQDIPEDQLQVAIGGTQRLSMKVHDAILDSYKAEQPFEVDLASGRHVTVKTYEELIGKAVDPRYLGAQVRLAGGEVRVPIATYRAVVDAHKHKGVYVVDPEDHRVPYSEYAEQRRATKKDKRDKKKEKQHE</sequence>
<dbReference type="AlphaFoldDB" id="A0AAE1H3B8"/>
<feature type="signal peptide" evidence="2">
    <location>
        <begin position="1"/>
        <end position="23"/>
    </location>
</feature>
<comment type="caution">
    <text evidence="3">The sequence shown here is derived from an EMBL/GenBank/DDBJ whole genome shotgun (WGS) entry which is preliminary data.</text>
</comment>
<protein>
    <submittedName>
        <fullName evidence="3">50S ribosomal protein L2</fullName>
    </submittedName>
</protein>
<evidence type="ECO:0000256" key="2">
    <source>
        <dbReference type="SAM" id="SignalP"/>
    </source>
</evidence>
<name>A0AAE1H3B8_9NEOP</name>
<feature type="chain" id="PRO_5042092340" evidence="2">
    <location>
        <begin position="24"/>
        <end position="349"/>
    </location>
</feature>
<evidence type="ECO:0000313" key="4">
    <source>
        <dbReference type="Proteomes" id="UP001219518"/>
    </source>
</evidence>
<feature type="compositionally biased region" description="Basic and acidic residues" evidence="1">
    <location>
        <begin position="324"/>
        <end position="333"/>
    </location>
</feature>
<accession>A0AAE1H3B8</accession>
<dbReference type="Proteomes" id="UP001219518">
    <property type="component" value="Unassembled WGS sequence"/>
</dbReference>
<proteinExistence type="predicted"/>
<reference evidence="3" key="1">
    <citation type="submission" date="2021-07" db="EMBL/GenBank/DDBJ databases">
        <authorList>
            <person name="Catto M.A."/>
            <person name="Jacobson A."/>
            <person name="Kennedy G."/>
            <person name="Labadie P."/>
            <person name="Hunt B.G."/>
            <person name="Srinivasan R."/>
        </authorList>
    </citation>
    <scope>NUCLEOTIDE SEQUENCE</scope>
    <source>
        <strain evidence="3">PL_HMW_Pooled</strain>
        <tissue evidence="3">Head</tissue>
    </source>
</reference>
<evidence type="ECO:0000313" key="3">
    <source>
        <dbReference type="EMBL" id="KAK3913808.1"/>
    </source>
</evidence>
<evidence type="ECO:0000256" key="1">
    <source>
        <dbReference type="SAM" id="MobiDB-lite"/>
    </source>
</evidence>
<dbReference type="EMBL" id="JAHWGI010000339">
    <property type="protein sequence ID" value="KAK3913808.1"/>
    <property type="molecule type" value="Genomic_DNA"/>
</dbReference>
<feature type="compositionally biased region" description="Basic residues" evidence="1">
    <location>
        <begin position="334"/>
        <end position="343"/>
    </location>
</feature>
<reference evidence="3" key="2">
    <citation type="journal article" date="2023" name="BMC Genomics">
        <title>Pest status, molecular evolution, and epigenetic factors derived from the genome assembly of Frankliniella fusca, a thysanopteran phytovirus vector.</title>
        <authorList>
            <person name="Catto M.A."/>
            <person name="Labadie P.E."/>
            <person name="Jacobson A.L."/>
            <person name="Kennedy G.G."/>
            <person name="Srinivasan R."/>
            <person name="Hunt B.G."/>
        </authorList>
    </citation>
    <scope>NUCLEOTIDE SEQUENCE</scope>
    <source>
        <strain evidence="3">PL_HMW_Pooled</strain>
    </source>
</reference>
<dbReference type="GO" id="GO:0005840">
    <property type="term" value="C:ribosome"/>
    <property type="evidence" value="ECO:0007669"/>
    <property type="project" value="UniProtKB-KW"/>
</dbReference>